<dbReference type="PANTHER" id="PTHR20898">
    <property type="entry name" value="DAEDALUS ON 3-RELATED-RELATED"/>
    <property type="match status" value="1"/>
</dbReference>
<name>A0A0Q9WJN2_DROVI</name>
<evidence type="ECO:0000313" key="2">
    <source>
        <dbReference type="Proteomes" id="UP000008792"/>
    </source>
</evidence>
<accession>A0A0Q9WJN2</accession>
<dbReference type="AlphaFoldDB" id="A0A0Q9WJN2"/>
<reference evidence="1 2" key="1">
    <citation type="journal article" date="2007" name="Nature">
        <title>Evolution of genes and genomes on the Drosophila phylogeny.</title>
        <authorList>
            <consortium name="Drosophila 12 Genomes Consortium"/>
            <person name="Clark A.G."/>
            <person name="Eisen M.B."/>
            <person name="Smith D.R."/>
            <person name="Bergman C.M."/>
            <person name="Oliver B."/>
            <person name="Markow T.A."/>
            <person name="Kaufman T.C."/>
            <person name="Kellis M."/>
            <person name="Gelbart W."/>
            <person name="Iyer V.N."/>
            <person name="Pollard D.A."/>
            <person name="Sackton T.B."/>
            <person name="Larracuente A.M."/>
            <person name="Singh N.D."/>
            <person name="Abad J.P."/>
            <person name="Abt D.N."/>
            <person name="Adryan B."/>
            <person name="Aguade M."/>
            <person name="Akashi H."/>
            <person name="Anderson W.W."/>
            <person name="Aquadro C.F."/>
            <person name="Ardell D.H."/>
            <person name="Arguello R."/>
            <person name="Artieri C.G."/>
            <person name="Barbash D.A."/>
            <person name="Barker D."/>
            <person name="Barsanti P."/>
            <person name="Batterham P."/>
            <person name="Batzoglou S."/>
            <person name="Begun D."/>
            <person name="Bhutkar A."/>
            <person name="Blanco E."/>
            <person name="Bosak S.A."/>
            <person name="Bradley R.K."/>
            <person name="Brand A.D."/>
            <person name="Brent M.R."/>
            <person name="Brooks A.N."/>
            <person name="Brown R.H."/>
            <person name="Butlin R.K."/>
            <person name="Caggese C."/>
            <person name="Calvi B.R."/>
            <person name="Bernardo de Carvalho A."/>
            <person name="Caspi A."/>
            <person name="Castrezana S."/>
            <person name="Celniker S.E."/>
            <person name="Chang J.L."/>
            <person name="Chapple C."/>
            <person name="Chatterji S."/>
            <person name="Chinwalla A."/>
            <person name="Civetta A."/>
            <person name="Clifton S.W."/>
            <person name="Comeron J.M."/>
            <person name="Costello J.C."/>
            <person name="Coyne J.A."/>
            <person name="Daub J."/>
            <person name="David R.G."/>
            <person name="Delcher A.L."/>
            <person name="Delehaunty K."/>
            <person name="Do C.B."/>
            <person name="Ebling H."/>
            <person name="Edwards K."/>
            <person name="Eickbush T."/>
            <person name="Evans J.D."/>
            <person name="Filipski A."/>
            <person name="Findeiss S."/>
            <person name="Freyhult E."/>
            <person name="Fulton L."/>
            <person name="Fulton R."/>
            <person name="Garcia A.C."/>
            <person name="Gardiner A."/>
            <person name="Garfield D.A."/>
            <person name="Garvin B.E."/>
            <person name="Gibson G."/>
            <person name="Gilbert D."/>
            <person name="Gnerre S."/>
            <person name="Godfrey J."/>
            <person name="Good R."/>
            <person name="Gotea V."/>
            <person name="Gravely B."/>
            <person name="Greenberg A.J."/>
            <person name="Griffiths-Jones S."/>
            <person name="Gross S."/>
            <person name="Guigo R."/>
            <person name="Gustafson E.A."/>
            <person name="Haerty W."/>
            <person name="Hahn M.W."/>
            <person name="Halligan D.L."/>
            <person name="Halpern A.L."/>
            <person name="Halter G.M."/>
            <person name="Han M.V."/>
            <person name="Heger A."/>
            <person name="Hillier L."/>
            <person name="Hinrichs A.S."/>
            <person name="Holmes I."/>
            <person name="Hoskins R.A."/>
            <person name="Hubisz M.J."/>
            <person name="Hultmark D."/>
            <person name="Huntley M.A."/>
            <person name="Jaffe D.B."/>
            <person name="Jagadeeshan S."/>
            <person name="Jeck W.R."/>
            <person name="Johnson J."/>
            <person name="Jones C.D."/>
            <person name="Jordan W.C."/>
            <person name="Karpen G.H."/>
            <person name="Kataoka E."/>
            <person name="Keightley P.D."/>
            <person name="Kheradpour P."/>
            <person name="Kirkness E.F."/>
            <person name="Koerich L.B."/>
            <person name="Kristiansen K."/>
            <person name="Kudrna D."/>
            <person name="Kulathinal R.J."/>
            <person name="Kumar S."/>
            <person name="Kwok R."/>
            <person name="Lander E."/>
            <person name="Langley C.H."/>
            <person name="Lapoint R."/>
            <person name="Lazzaro B.P."/>
            <person name="Lee S.J."/>
            <person name="Levesque L."/>
            <person name="Li R."/>
            <person name="Lin C.F."/>
            <person name="Lin M.F."/>
            <person name="Lindblad-Toh K."/>
            <person name="Llopart A."/>
            <person name="Long M."/>
            <person name="Low L."/>
            <person name="Lozovsky E."/>
            <person name="Lu J."/>
            <person name="Luo M."/>
            <person name="Machado C.A."/>
            <person name="Makalowski W."/>
            <person name="Marzo M."/>
            <person name="Matsuda M."/>
            <person name="Matzkin L."/>
            <person name="McAllister B."/>
            <person name="McBride C.S."/>
            <person name="McKernan B."/>
            <person name="McKernan K."/>
            <person name="Mendez-Lago M."/>
            <person name="Minx P."/>
            <person name="Mollenhauer M.U."/>
            <person name="Montooth K."/>
            <person name="Mount S.M."/>
            <person name="Mu X."/>
            <person name="Myers E."/>
            <person name="Negre B."/>
            <person name="Newfeld S."/>
            <person name="Nielsen R."/>
            <person name="Noor M.A."/>
            <person name="O'Grady P."/>
            <person name="Pachter L."/>
            <person name="Papaceit M."/>
            <person name="Parisi M.J."/>
            <person name="Parisi M."/>
            <person name="Parts L."/>
            <person name="Pedersen J.S."/>
            <person name="Pesole G."/>
            <person name="Phillippy A.M."/>
            <person name="Ponting C.P."/>
            <person name="Pop M."/>
            <person name="Porcelli D."/>
            <person name="Powell J.R."/>
            <person name="Prohaska S."/>
            <person name="Pruitt K."/>
            <person name="Puig M."/>
            <person name="Quesneville H."/>
            <person name="Ram K.R."/>
            <person name="Rand D."/>
            <person name="Rasmussen M.D."/>
            <person name="Reed L.K."/>
            <person name="Reenan R."/>
            <person name="Reily A."/>
            <person name="Remington K.A."/>
            <person name="Rieger T.T."/>
            <person name="Ritchie M.G."/>
            <person name="Robin C."/>
            <person name="Rogers Y.H."/>
            <person name="Rohde C."/>
            <person name="Rozas J."/>
            <person name="Rubenfield M.J."/>
            <person name="Ruiz A."/>
            <person name="Russo S."/>
            <person name="Salzberg S.L."/>
            <person name="Sanchez-Gracia A."/>
            <person name="Saranga D.J."/>
            <person name="Sato H."/>
            <person name="Schaeffer S.W."/>
            <person name="Schatz M.C."/>
            <person name="Schlenke T."/>
            <person name="Schwartz R."/>
            <person name="Segarra C."/>
            <person name="Singh R.S."/>
            <person name="Sirot L."/>
            <person name="Sirota M."/>
            <person name="Sisneros N.B."/>
            <person name="Smith C.D."/>
            <person name="Smith T.F."/>
            <person name="Spieth J."/>
            <person name="Stage D.E."/>
            <person name="Stark A."/>
            <person name="Stephan W."/>
            <person name="Strausberg R.L."/>
            <person name="Strempel S."/>
            <person name="Sturgill D."/>
            <person name="Sutton G."/>
            <person name="Sutton G.G."/>
            <person name="Tao W."/>
            <person name="Teichmann S."/>
            <person name="Tobari Y.N."/>
            <person name="Tomimura Y."/>
            <person name="Tsolas J.M."/>
            <person name="Valente V.L."/>
            <person name="Venter E."/>
            <person name="Venter J.C."/>
            <person name="Vicario S."/>
            <person name="Vieira F.G."/>
            <person name="Vilella A.J."/>
            <person name="Villasante A."/>
            <person name="Walenz B."/>
            <person name="Wang J."/>
            <person name="Wasserman M."/>
            <person name="Watts T."/>
            <person name="Wilson D."/>
            <person name="Wilson R.K."/>
            <person name="Wing R.A."/>
            <person name="Wolfner M.F."/>
            <person name="Wong A."/>
            <person name="Wong G.K."/>
            <person name="Wu C.I."/>
            <person name="Wu G."/>
            <person name="Yamamoto D."/>
            <person name="Yang H.P."/>
            <person name="Yang S.P."/>
            <person name="Yorke J.A."/>
            <person name="Yoshida K."/>
            <person name="Zdobnov E."/>
            <person name="Zhang P."/>
            <person name="Zhang Y."/>
            <person name="Zimin A.V."/>
            <person name="Baldwin J."/>
            <person name="Abdouelleil A."/>
            <person name="Abdulkadir J."/>
            <person name="Abebe A."/>
            <person name="Abera B."/>
            <person name="Abreu J."/>
            <person name="Acer S.C."/>
            <person name="Aftuck L."/>
            <person name="Alexander A."/>
            <person name="An P."/>
            <person name="Anderson E."/>
            <person name="Anderson S."/>
            <person name="Arachi H."/>
            <person name="Azer M."/>
            <person name="Bachantsang P."/>
            <person name="Barry A."/>
            <person name="Bayul T."/>
            <person name="Berlin A."/>
            <person name="Bessette D."/>
            <person name="Bloom T."/>
            <person name="Blye J."/>
            <person name="Boguslavskiy L."/>
            <person name="Bonnet C."/>
            <person name="Boukhgalter B."/>
            <person name="Bourzgui I."/>
            <person name="Brown A."/>
            <person name="Cahill P."/>
            <person name="Channer S."/>
            <person name="Cheshatsang Y."/>
            <person name="Chuda L."/>
            <person name="Citroen M."/>
            <person name="Collymore A."/>
            <person name="Cooke P."/>
            <person name="Costello M."/>
            <person name="D'Aco K."/>
            <person name="Daza R."/>
            <person name="De Haan G."/>
            <person name="DeGray S."/>
            <person name="DeMaso C."/>
            <person name="Dhargay N."/>
            <person name="Dooley K."/>
            <person name="Dooley E."/>
            <person name="Doricent M."/>
            <person name="Dorje P."/>
            <person name="Dorjee K."/>
            <person name="Dupes A."/>
            <person name="Elong R."/>
            <person name="Falk J."/>
            <person name="Farina A."/>
            <person name="Faro S."/>
            <person name="Ferguson D."/>
            <person name="Fisher S."/>
            <person name="Foley C.D."/>
            <person name="Franke A."/>
            <person name="Friedrich D."/>
            <person name="Gadbois L."/>
            <person name="Gearin G."/>
            <person name="Gearin C.R."/>
            <person name="Giannoukos G."/>
            <person name="Goode T."/>
            <person name="Graham J."/>
            <person name="Grandbois E."/>
            <person name="Grewal S."/>
            <person name="Gyaltsen K."/>
            <person name="Hafez N."/>
            <person name="Hagos B."/>
            <person name="Hall J."/>
            <person name="Henson C."/>
            <person name="Hollinger A."/>
            <person name="Honan T."/>
            <person name="Huard M.D."/>
            <person name="Hughes L."/>
            <person name="Hurhula B."/>
            <person name="Husby M.E."/>
            <person name="Kamat A."/>
            <person name="Kanga B."/>
            <person name="Kashin S."/>
            <person name="Khazanovich D."/>
            <person name="Kisner P."/>
            <person name="Lance K."/>
            <person name="Lara M."/>
            <person name="Lee W."/>
            <person name="Lennon N."/>
            <person name="Letendre F."/>
            <person name="LeVine R."/>
            <person name="Lipovsky A."/>
            <person name="Liu X."/>
            <person name="Liu J."/>
            <person name="Liu S."/>
            <person name="Lokyitsang T."/>
            <person name="Lokyitsang Y."/>
            <person name="Lubonja R."/>
            <person name="Lui A."/>
            <person name="MacDonald P."/>
            <person name="Magnisalis V."/>
            <person name="Maru K."/>
            <person name="Matthews C."/>
            <person name="McCusker W."/>
            <person name="McDonough S."/>
            <person name="Mehta T."/>
            <person name="Meldrim J."/>
            <person name="Meneus L."/>
            <person name="Mihai O."/>
            <person name="Mihalev A."/>
            <person name="Mihova T."/>
            <person name="Mittelman R."/>
            <person name="Mlenga V."/>
            <person name="Montmayeur A."/>
            <person name="Mulrain L."/>
            <person name="Navidi A."/>
            <person name="Naylor J."/>
            <person name="Negash T."/>
            <person name="Nguyen T."/>
            <person name="Nguyen N."/>
            <person name="Nicol R."/>
            <person name="Norbu C."/>
            <person name="Norbu N."/>
            <person name="Novod N."/>
            <person name="O'Neill B."/>
            <person name="Osman S."/>
            <person name="Markiewicz E."/>
            <person name="Oyono O.L."/>
            <person name="Patti C."/>
            <person name="Phunkhang P."/>
            <person name="Pierre F."/>
            <person name="Priest M."/>
            <person name="Raghuraman S."/>
            <person name="Rege F."/>
            <person name="Reyes R."/>
            <person name="Rise C."/>
            <person name="Rogov P."/>
            <person name="Ross K."/>
            <person name="Ryan E."/>
            <person name="Settipalli S."/>
            <person name="Shea T."/>
            <person name="Sherpa N."/>
            <person name="Shi L."/>
            <person name="Shih D."/>
            <person name="Sparrow T."/>
            <person name="Spaulding J."/>
            <person name="Stalker J."/>
            <person name="Stange-Thomann N."/>
            <person name="Stavropoulos S."/>
            <person name="Stone C."/>
            <person name="Strader C."/>
            <person name="Tesfaye S."/>
            <person name="Thomson T."/>
            <person name="Thoulutsang Y."/>
            <person name="Thoulutsang D."/>
            <person name="Topham K."/>
            <person name="Topping I."/>
            <person name="Tsamla T."/>
            <person name="Vassiliev H."/>
            <person name="Vo A."/>
            <person name="Wangchuk T."/>
            <person name="Wangdi T."/>
            <person name="Weiand M."/>
            <person name="Wilkinson J."/>
            <person name="Wilson A."/>
            <person name="Yadav S."/>
            <person name="Young G."/>
            <person name="Yu Q."/>
            <person name="Zembek L."/>
            <person name="Zhong D."/>
            <person name="Zimmer A."/>
            <person name="Zwirko Z."/>
            <person name="Jaffe D.B."/>
            <person name="Alvarez P."/>
            <person name="Brockman W."/>
            <person name="Butler J."/>
            <person name="Chin C."/>
            <person name="Gnerre S."/>
            <person name="Grabherr M."/>
            <person name="Kleber M."/>
            <person name="Mauceli E."/>
            <person name="MacCallum I."/>
        </authorList>
    </citation>
    <scope>NUCLEOTIDE SEQUENCE [LARGE SCALE GENOMIC DNA]</scope>
    <source>
        <strain evidence="2">Tucson 15010-1051.87</strain>
    </source>
</reference>
<dbReference type="OrthoDB" id="7837946at2759"/>
<evidence type="ECO:0000313" key="1">
    <source>
        <dbReference type="EMBL" id="KRF81083.1"/>
    </source>
</evidence>
<dbReference type="Proteomes" id="UP000008792">
    <property type="component" value="Unassembled WGS sequence"/>
</dbReference>
<dbReference type="EMBL" id="CH940649">
    <property type="protein sequence ID" value="KRF81083.1"/>
    <property type="molecule type" value="Genomic_DNA"/>
</dbReference>
<dbReference type="InParanoid" id="A0A0Q9WJN2"/>
<protein>
    <submittedName>
        <fullName evidence="1">Uncharacterized protein</fullName>
    </submittedName>
</protein>
<gene>
    <name evidence="1" type="primary">Dvir\GJ13364</name>
    <name evidence="1" type="ORF">Dvir_GJ13364</name>
</gene>
<dbReference type="Pfam" id="PF06477">
    <property type="entry name" value="DUF1091"/>
    <property type="match status" value="1"/>
</dbReference>
<dbReference type="PANTHER" id="PTHR20898:SF0">
    <property type="entry name" value="DAEDALUS ON 3-RELATED"/>
    <property type="match status" value="1"/>
</dbReference>
<organism evidence="1 2">
    <name type="scientific">Drosophila virilis</name>
    <name type="common">Fruit fly</name>
    <dbReference type="NCBI Taxonomy" id="7244"/>
    <lineage>
        <taxon>Eukaryota</taxon>
        <taxon>Metazoa</taxon>
        <taxon>Ecdysozoa</taxon>
        <taxon>Arthropoda</taxon>
        <taxon>Hexapoda</taxon>
        <taxon>Insecta</taxon>
        <taxon>Pterygota</taxon>
        <taxon>Neoptera</taxon>
        <taxon>Endopterygota</taxon>
        <taxon>Diptera</taxon>
        <taxon>Brachycera</taxon>
        <taxon>Muscomorpha</taxon>
        <taxon>Ephydroidea</taxon>
        <taxon>Drosophilidae</taxon>
        <taxon>Drosophila</taxon>
    </lineage>
</organism>
<dbReference type="InterPro" id="IPR010512">
    <property type="entry name" value="DUF1091"/>
</dbReference>
<sequence length="164" mass="19394">MVHGKTQQPNFRIFINEFAIRLMVKDLFEEANCEVYRSRFVNCNMILRRNVDQVDVEATLDMLKTNNKTMRLFNVRLDGCQFFDTLHKNLLFNVFVKSLTNAIHGSLNCPVISHFNYTLNNWSLEETDFPNYMPECVFKADLTFLEHDKTILRLQIDGRIKHKN</sequence>
<proteinExistence type="predicted"/>
<keyword evidence="2" id="KW-1185">Reference proteome</keyword>
<dbReference type="SMART" id="SM00697">
    <property type="entry name" value="DM8"/>
    <property type="match status" value="1"/>
</dbReference>